<feature type="compositionally biased region" description="Low complexity" evidence="1">
    <location>
        <begin position="407"/>
        <end position="416"/>
    </location>
</feature>
<proteinExistence type="predicted"/>
<feature type="region of interest" description="Disordered" evidence="1">
    <location>
        <begin position="189"/>
        <end position="219"/>
    </location>
</feature>
<feature type="compositionally biased region" description="Polar residues" evidence="1">
    <location>
        <begin position="282"/>
        <end position="291"/>
    </location>
</feature>
<dbReference type="KEGG" id="som:SOMG_01748"/>
<evidence type="ECO:0000313" key="3">
    <source>
        <dbReference type="Proteomes" id="UP001212411"/>
    </source>
</evidence>
<feature type="region of interest" description="Disordered" evidence="1">
    <location>
        <begin position="359"/>
        <end position="450"/>
    </location>
</feature>
<keyword evidence="3" id="KW-1185">Reference proteome</keyword>
<reference evidence="2 3" key="1">
    <citation type="journal article" date="2023" name="G3 (Bethesda)">
        <title>A high-quality reference genome for the fission yeast Schizosaccharomyces osmophilus.</title>
        <authorList>
            <person name="Jia G.S."/>
            <person name="Zhang W.C."/>
            <person name="Liang Y."/>
            <person name="Liu X.H."/>
            <person name="Rhind N."/>
            <person name="Pidoux A."/>
            <person name="Brysch-Herzberg M."/>
            <person name="Du L.L."/>
        </authorList>
    </citation>
    <scope>NUCLEOTIDE SEQUENCE [LARGE SCALE GENOMIC DNA]</scope>
    <source>
        <strain evidence="2 3">CBS 15793</strain>
    </source>
</reference>
<protein>
    <submittedName>
        <fullName evidence="2">Two-component GAP Byr4</fullName>
    </submittedName>
</protein>
<dbReference type="Proteomes" id="UP001212411">
    <property type="component" value="Chromosome 1"/>
</dbReference>
<dbReference type="EMBL" id="CP115611">
    <property type="protein sequence ID" value="WBW71964.1"/>
    <property type="molecule type" value="Genomic_DNA"/>
</dbReference>
<feature type="compositionally biased region" description="Polar residues" evidence="1">
    <location>
        <begin position="189"/>
        <end position="209"/>
    </location>
</feature>
<dbReference type="RefSeq" id="XP_056036207.1">
    <property type="nucleotide sequence ID" value="XM_056180541.1"/>
</dbReference>
<dbReference type="PANTHER" id="PTHR35140:SF1">
    <property type="entry name" value="MITOTIC CHECK POINT PROTEIN BFA1"/>
    <property type="match status" value="1"/>
</dbReference>
<dbReference type="GeneID" id="80875230"/>
<dbReference type="PANTHER" id="PTHR35140">
    <property type="entry name" value="MITOTIC CHECK POINT PROTEIN BFA1"/>
    <property type="match status" value="1"/>
</dbReference>
<name>A0AAE9WA14_9SCHI</name>
<dbReference type="GO" id="GO:0005096">
    <property type="term" value="F:GTPase activator activity"/>
    <property type="evidence" value="ECO:0007669"/>
    <property type="project" value="InterPro"/>
</dbReference>
<dbReference type="GO" id="GO:1990334">
    <property type="term" value="C:Bfa1-Bub2 complex"/>
    <property type="evidence" value="ECO:0007669"/>
    <property type="project" value="InterPro"/>
</dbReference>
<feature type="compositionally biased region" description="Basic residues" evidence="1">
    <location>
        <begin position="360"/>
        <end position="370"/>
    </location>
</feature>
<evidence type="ECO:0000313" key="2">
    <source>
        <dbReference type="EMBL" id="WBW71964.1"/>
    </source>
</evidence>
<sequence length="653" mass="73728">MTEIESWDDDPDFASDADNVSLFAQSIATTTTSADTTPDDDFFEGSLGKLNSLSLNPSSDSPLLDKSVNTKVHQLGKNNDKGNFDEYEDDFDFSPEETDSEFQTIRPSHLSSVDQNQTIRAPHPTTIRPSVHSLVPENDYEQHAGASARSFSPSNSALYDFDDFSSFESDLEIDPDTDLADLLQRKSNNIDPKSSFSSVEQSSLRTPSSARGEDDFWDDFELDPTEEPETIFRKKAPELSTVNPKHPYISSTIAFHPKVPQETKAYPMCKEIFPSLSHEQEASANTPSSLKQPPKLQSKYSQNGVPYSHDTIRPSHVSSSSKKGSPSFATWTPSNLKQEAQSSHNFYLDINDLKSAAKTSKYKTRPRHVRRYGDGTELDGLDDLPVNYDYENGYQGRLHPPARNHSHNPSLHSSPSRNKRNENLLSNITNIQKSDPHYYKGNKGNRKNTVTPSKEMTLEALSNDQLNSKTLKYSQKKREPTLIKNLSSPKTPKLVGKMRYNPAKQCWEGNDHAIRDFDAPISPSKPALISNISARKGIQVVGNMVFDPTRFRWINNVDAVEEEPDPFAGLDDLENEDSVSQLADNTNDTINKSINSLYSLTDTSEIYDVGPEFEKKQYTEEKLWRKWVDGWYLSTKRNNLKRLWELYNILNAE</sequence>
<dbReference type="GO" id="GO:0044732">
    <property type="term" value="C:mitotic spindle pole body"/>
    <property type="evidence" value="ECO:0007669"/>
    <property type="project" value="TreeGrafter"/>
</dbReference>
<accession>A0AAE9WA14</accession>
<feature type="region of interest" description="Disordered" evidence="1">
    <location>
        <begin position="277"/>
        <end position="336"/>
    </location>
</feature>
<evidence type="ECO:0000256" key="1">
    <source>
        <dbReference type="SAM" id="MobiDB-lite"/>
    </source>
</evidence>
<dbReference type="AlphaFoldDB" id="A0AAE9WA14"/>
<feature type="compositionally biased region" description="Low complexity" evidence="1">
    <location>
        <begin position="314"/>
        <end position="327"/>
    </location>
</feature>
<dbReference type="InterPro" id="IPR034586">
    <property type="entry name" value="Bfa1/Byr4"/>
</dbReference>
<gene>
    <name evidence="2" type="primary">byr4</name>
    <name evidence="2" type="ORF">SOMG_01748</name>
</gene>
<organism evidence="2 3">
    <name type="scientific">Schizosaccharomyces osmophilus</name>
    <dbReference type="NCBI Taxonomy" id="2545709"/>
    <lineage>
        <taxon>Eukaryota</taxon>
        <taxon>Fungi</taxon>
        <taxon>Dikarya</taxon>
        <taxon>Ascomycota</taxon>
        <taxon>Taphrinomycotina</taxon>
        <taxon>Schizosaccharomycetes</taxon>
        <taxon>Schizosaccharomycetales</taxon>
        <taxon>Schizosaccharomycetaceae</taxon>
        <taxon>Schizosaccharomyces</taxon>
    </lineage>
</organism>
<feature type="compositionally biased region" description="Polar residues" evidence="1">
    <location>
        <begin position="423"/>
        <end position="433"/>
    </location>
</feature>
<dbReference type="GO" id="GO:0001100">
    <property type="term" value="P:negative regulation of exit from mitosis"/>
    <property type="evidence" value="ECO:0007669"/>
    <property type="project" value="InterPro"/>
</dbReference>